<evidence type="ECO:0000256" key="5">
    <source>
        <dbReference type="SAM" id="Coils"/>
    </source>
</evidence>
<comment type="caution">
    <text evidence="9">The sequence shown here is derived from an EMBL/GenBank/DDBJ whole genome shotgun (WGS) entry which is preliminary data.</text>
</comment>
<organism evidence="9">
    <name type="scientific">mine drainage metagenome</name>
    <dbReference type="NCBI Taxonomy" id="410659"/>
    <lineage>
        <taxon>unclassified sequences</taxon>
        <taxon>metagenomes</taxon>
        <taxon>ecological metagenomes</taxon>
    </lineage>
</organism>
<evidence type="ECO:0000256" key="2">
    <source>
        <dbReference type="ARBA" id="ARBA00022722"/>
    </source>
</evidence>
<sequence length="518" mass="56061">MPRRAAPLTLPGMTDQPALSHNSPEYSVSEVSQALKRTVEQTFEHVRVKGEISGFKRHSSGHLYFALKDAEAVLDAVCWRGSAARLALTPEDGMEVVASGRLTTYPGRSKYQMVVERLELAGQGALLKLLEDRKRKLAAEGLFEAGRKKPIPFLPGVIGVVTSPTGAVIRDILHRLADRFPRHVLLWPVAVQGEGAAAQVAAAIDGFNAIAPGGAVPRPDVLIVARGGGSLEDLWPFNEEAVVRAAAASAIPLISAVGHETDTTLIDYAADLRAPTPTGAAEMAVPVRRDLMVQVLDRGRRLLAATGRLLDERALRLEALGRGLPDLGRRVQDLQQSLDDRAERLGNALPNFLHRRRAQLEQLAARLPSPRQQLAEKRHALETRITRLEAAMKAARAAEAARLDRARLDVEQRGARLAAALPRLLEQRRQRLERAAALLDSYSYEQVLKRGFALVRDAAGEAVTSAEGAEAGARWTLTFQGGGHVGVRVDGAAPPPEAKPRPAPRKTRGDDGRQGNLL</sequence>
<dbReference type="Pfam" id="PF02601">
    <property type="entry name" value="Exonuc_VII_L"/>
    <property type="match status" value="1"/>
</dbReference>
<name>A0A1J5S2D7_9ZZZZ</name>
<keyword evidence="2" id="KW-0540">Nuclease</keyword>
<dbReference type="PANTHER" id="PTHR30008">
    <property type="entry name" value="EXODEOXYRIBONUCLEASE 7 LARGE SUBUNIT"/>
    <property type="match status" value="1"/>
</dbReference>
<evidence type="ECO:0000313" key="9">
    <source>
        <dbReference type="EMBL" id="OIQ98396.1"/>
    </source>
</evidence>
<dbReference type="AlphaFoldDB" id="A0A1J5S2D7"/>
<dbReference type="HAMAP" id="MF_00378">
    <property type="entry name" value="Exonuc_7_L"/>
    <property type="match status" value="1"/>
</dbReference>
<reference evidence="9" key="1">
    <citation type="submission" date="2016-10" db="EMBL/GenBank/DDBJ databases">
        <title>Sequence of Gallionella enrichment culture.</title>
        <authorList>
            <person name="Poehlein A."/>
            <person name="Muehling M."/>
            <person name="Daniel R."/>
        </authorList>
    </citation>
    <scope>NUCLEOTIDE SEQUENCE</scope>
</reference>
<feature type="region of interest" description="Disordered" evidence="6">
    <location>
        <begin position="1"/>
        <end position="24"/>
    </location>
</feature>
<evidence type="ECO:0000256" key="3">
    <source>
        <dbReference type="ARBA" id="ARBA00022801"/>
    </source>
</evidence>
<dbReference type="GO" id="GO:0008855">
    <property type="term" value="F:exodeoxyribonuclease VII activity"/>
    <property type="evidence" value="ECO:0007669"/>
    <property type="project" value="UniProtKB-EC"/>
</dbReference>
<evidence type="ECO:0000259" key="7">
    <source>
        <dbReference type="Pfam" id="PF02601"/>
    </source>
</evidence>
<feature type="domain" description="Exonuclease VII large subunit C-terminal" evidence="7">
    <location>
        <begin position="142"/>
        <end position="482"/>
    </location>
</feature>
<keyword evidence="3 9" id="KW-0378">Hydrolase</keyword>
<feature type="coiled-coil region" evidence="5">
    <location>
        <begin position="371"/>
        <end position="398"/>
    </location>
</feature>
<dbReference type="InterPro" id="IPR003753">
    <property type="entry name" value="Exonuc_VII_L"/>
</dbReference>
<keyword evidence="4" id="KW-0269">Exonuclease</keyword>
<keyword evidence="1" id="KW-0963">Cytoplasm</keyword>
<dbReference type="EMBL" id="MLJW01000119">
    <property type="protein sequence ID" value="OIQ98396.1"/>
    <property type="molecule type" value="Genomic_DNA"/>
</dbReference>
<dbReference type="InterPro" id="IPR025824">
    <property type="entry name" value="OB-fold_nuc-bd_dom"/>
</dbReference>
<dbReference type="GO" id="GO:0009318">
    <property type="term" value="C:exodeoxyribonuclease VII complex"/>
    <property type="evidence" value="ECO:0007669"/>
    <property type="project" value="InterPro"/>
</dbReference>
<dbReference type="InterPro" id="IPR020579">
    <property type="entry name" value="Exonuc_VII_lsu_C"/>
</dbReference>
<feature type="domain" description="OB-fold nucleic acid binding" evidence="8">
    <location>
        <begin position="26"/>
        <end position="118"/>
    </location>
</feature>
<dbReference type="NCBIfam" id="TIGR00237">
    <property type="entry name" value="xseA"/>
    <property type="match status" value="1"/>
</dbReference>
<evidence type="ECO:0000256" key="6">
    <source>
        <dbReference type="SAM" id="MobiDB-lite"/>
    </source>
</evidence>
<protein>
    <submittedName>
        <fullName evidence="9">Exodeoxyribonuclease 7 large subunit</fullName>
        <ecNumber evidence="9">3.1.11.6</ecNumber>
    </submittedName>
</protein>
<evidence type="ECO:0000256" key="4">
    <source>
        <dbReference type="ARBA" id="ARBA00022839"/>
    </source>
</evidence>
<gene>
    <name evidence="9" type="primary">xseA_5</name>
    <name evidence="9" type="ORF">GALL_195210</name>
</gene>
<evidence type="ECO:0000256" key="1">
    <source>
        <dbReference type="ARBA" id="ARBA00022490"/>
    </source>
</evidence>
<dbReference type="PANTHER" id="PTHR30008:SF0">
    <property type="entry name" value="EXODEOXYRIBONUCLEASE 7 LARGE SUBUNIT"/>
    <property type="match status" value="1"/>
</dbReference>
<proteinExistence type="inferred from homology"/>
<dbReference type="GO" id="GO:0003676">
    <property type="term" value="F:nucleic acid binding"/>
    <property type="evidence" value="ECO:0007669"/>
    <property type="project" value="InterPro"/>
</dbReference>
<dbReference type="CDD" id="cd04489">
    <property type="entry name" value="ExoVII_LU_OBF"/>
    <property type="match status" value="1"/>
</dbReference>
<dbReference type="EC" id="3.1.11.6" evidence="9"/>
<feature type="region of interest" description="Disordered" evidence="6">
    <location>
        <begin position="485"/>
        <end position="518"/>
    </location>
</feature>
<dbReference type="Pfam" id="PF13742">
    <property type="entry name" value="tRNA_anti_2"/>
    <property type="match status" value="1"/>
</dbReference>
<evidence type="ECO:0000259" key="8">
    <source>
        <dbReference type="Pfam" id="PF13742"/>
    </source>
</evidence>
<keyword evidence="5" id="KW-0175">Coiled coil</keyword>
<accession>A0A1J5S2D7</accession>
<dbReference type="GO" id="GO:0006308">
    <property type="term" value="P:DNA catabolic process"/>
    <property type="evidence" value="ECO:0007669"/>
    <property type="project" value="InterPro"/>
</dbReference>
<feature type="compositionally biased region" description="Basic and acidic residues" evidence="6">
    <location>
        <begin position="507"/>
        <end position="518"/>
    </location>
</feature>